<reference evidence="1 2" key="1">
    <citation type="journal article" date="2012" name="Nat. Genet.">
        <title>Plasmodium cynomolgi genome sequences provide insight into Plasmodium vivax and the monkey malaria clade.</title>
        <authorList>
            <person name="Tachibana S."/>
            <person name="Sullivan S.A."/>
            <person name="Kawai S."/>
            <person name="Nakamura S."/>
            <person name="Kim H.R."/>
            <person name="Goto N."/>
            <person name="Arisue N."/>
            <person name="Palacpac N.M.Q."/>
            <person name="Honma H."/>
            <person name="Yagi M."/>
            <person name="Tougan T."/>
            <person name="Katakai Y."/>
            <person name="Kaneko O."/>
            <person name="Mita T."/>
            <person name="Kita K."/>
            <person name="Yasutomi Y."/>
            <person name="Sutton P.L."/>
            <person name="Shakhbatyan R."/>
            <person name="Horii T."/>
            <person name="Yasunaga T."/>
            <person name="Barnwell J.W."/>
            <person name="Escalante A.A."/>
            <person name="Carlton J.M."/>
            <person name="Tanabe K."/>
        </authorList>
    </citation>
    <scope>NUCLEOTIDE SEQUENCE [LARGE SCALE GENOMIC DNA]</scope>
    <source>
        <strain evidence="1 2">B</strain>
    </source>
</reference>
<dbReference type="EMBL" id="DF157897">
    <property type="protein sequence ID" value="GAB69821.1"/>
    <property type="molecule type" value="Genomic_DNA"/>
</dbReference>
<dbReference type="KEGG" id="pcy:PCYB_005700"/>
<protein>
    <submittedName>
        <fullName evidence="1">CYIR protein</fullName>
    </submittedName>
</protein>
<feature type="non-terminal residue" evidence="1">
    <location>
        <position position="1"/>
    </location>
</feature>
<dbReference type="VEuPathDB" id="PlasmoDB:PCYB_005700"/>
<keyword evidence="2" id="KW-1185">Reference proteome</keyword>
<dbReference type="AlphaFoldDB" id="K6UFB7"/>
<evidence type="ECO:0000313" key="1">
    <source>
        <dbReference type="EMBL" id="GAB69821.1"/>
    </source>
</evidence>
<organism evidence="1 2">
    <name type="scientific">Plasmodium cynomolgi (strain B)</name>
    <dbReference type="NCBI Taxonomy" id="1120755"/>
    <lineage>
        <taxon>Eukaryota</taxon>
        <taxon>Sar</taxon>
        <taxon>Alveolata</taxon>
        <taxon>Apicomplexa</taxon>
        <taxon>Aconoidasida</taxon>
        <taxon>Haemosporida</taxon>
        <taxon>Plasmodiidae</taxon>
        <taxon>Plasmodium</taxon>
        <taxon>Plasmodium (Plasmodium)</taxon>
    </lineage>
</organism>
<gene>
    <name evidence="1" type="ORF">PCYB_005700</name>
</gene>
<evidence type="ECO:0000313" key="2">
    <source>
        <dbReference type="Proteomes" id="UP000006319"/>
    </source>
</evidence>
<dbReference type="Proteomes" id="UP000006319">
    <property type="component" value="Unassembled WGS sequence"/>
</dbReference>
<accession>K6UFB7</accession>
<dbReference type="RefSeq" id="XP_004228039.1">
    <property type="nucleotide sequence ID" value="XM_004227991.1"/>
</dbReference>
<name>K6UFB7_PLACD</name>
<sequence length="74" mass="8702">IPKCCKRLNYLLYDQVINNLLSGCTTLSLYSELQKLYDEEYLGLVICNEHKDDAKYETYVELDELITQYKDLDA</sequence>
<proteinExistence type="predicted"/>
<dbReference type="GeneID" id="14696363"/>